<sequence>MTTRTTQTIVSFSIPFALPGFSSPLPAGDYRVDHDEVMIGGNVQVGWVRTATYVHLPAIGVRASTHQMVPIERETTDATVWNTIHPE</sequence>
<gene>
    <name evidence="1" type="ORF">GCM10011499_36050</name>
</gene>
<keyword evidence="2" id="KW-1185">Reference proteome</keyword>
<dbReference type="OrthoDB" id="8378722at2"/>
<reference evidence="1 2" key="1">
    <citation type="journal article" date="2014" name="Int. J. Syst. Evol. Microbiol.">
        <title>Complete genome sequence of Corynebacterium casei LMG S-19264T (=DSM 44701T), isolated from a smear-ripened cheese.</title>
        <authorList>
            <consortium name="US DOE Joint Genome Institute (JGI-PGF)"/>
            <person name="Walter F."/>
            <person name="Albersmeier A."/>
            <person name="Kalinowski J."/>
            <person name="Ruckert C."/>
        </authorList>
    </citation>
    <scope>NUCLEOTIDE SEQUENCE [LARGE SCALE GENOMIC DNA]</scope>
    <source>
        <strain evidence="1 2">CGMCC 1.15896</strain>
    </source>
</reference>
<name>A0A916RN80_9HYPH</name>
<proteinExistence type="predicted"/>
<organism evidence="1 2">
    <name type="scientific">Pelagibacterium lentulum</name>
    <dbReference type="NCBI Taxonomy" id="2029865"/>
    <lineage>
        <taxon>Bacteria</taxon>
        <taxon>Pseudomonadati</taxon>
        <taxon>Pseudomonadota</taxon>
        <taxon>Alphaproteobacteria</taxon>
        <taxon>Hyphomicrobiales</taxon>
        <taxon>Devosiaceae</taxon>
        <taxon>Pelagibacterium</taxon>
    </lineage>
</organism>
<dbReference type="AlphaFoldDB" id="A0A916RN80"/>
<evidence type="ECO:0000313" key="1">
    <source>
        <dbReference type="EMBL" id="GGA62466.1"/>
    </source>
</evidence>
<dbReference type="EMBL" id="BMKB01000008">
    <property type="protein sequence ID" value="GGA62466.1"/>
    <property type="molecule type" value="Genomic_DNA"/>
</dbReference>
<evidence type="ECO:0000313" key="2">
    <source>
        <dbReference type="Proteomes" id="UP000596977"/>
    </source>
</evidence>
<protein>
    <submittedName>
        <fullName evidence="1">Uncharacterized protein</fullName>
    </submittedName>
</protein>
<dbReference type="RefSeq" id="WP_127072244.1">
    <property type="nucleotide sequence ID" value="NZ_BMKB01000008.1"/>
</dbReference>
<accession>A0A916RN80</accession>
<dbReference type="Proteomes" id="UP000596977">
    <property type="component" value="Unassembled WGS sequence"/>
</dbReference>
<comment type="caution">
    <text evidence="1">The sequence shown here is derived from an EMBL/GenBank/DDBJ whole genome shotgun (WGS) entry which is preliminary data.</text>
</comment>